<evidence type="ECO:0000313" key="1">
    <source>
        <dbReference type="EMBL" id="QEC75490.1"/>
    </source>
</evidence>
<organism evidence="1 2">
    <name type="scientific">Mucilaginibacter ginsenosidivorax</name>
    <dbReference type="NCBI Taxonomy" id="862126"/>
    <lineage>
        <taxon>Bacteria</taxon>
        <taxon>Pseudomonadati</taxon>
        <taxon>Bacteroidota</taxon>
        <taxon>Sphingobacteriia</taxon>
        <taxon>Sphingobacteriales</taxon>
        <taxon>Sphingobacteriaceae</taxon>
        <taxon>Mucilaginibacter</taxon>
    </lineage>
</organism>
<gene>
    <name evidence="1" type="ORF">FSB76_05845</name>
</gene>
<dbReference type="KEGG" id="mgk:FSB76_05845"/>
<dbReference type="Proteomes" id="UP000321362">
    <property type="component" value="Chromosome"/>
</dbReference>
<accession>A0A5B8VVH4</accession>
<keyword evidence="2" id="KW-1185">Reference proteome</keyword>
<sequence length="263" mass="28292">MKHNYKLTLIAVAGLALTYFGCSKLKDDNTTPNTADPTMVSTEIASNLSEALYADKGGFSISDGLDDPTNIVFKSKGKVRIESVNHFGCGSKLDTTFSFKLGDSDTSKIDIWEKIKYEVACTNNKRSSITVNDSLNLVLVGGGANITEKYGKSFILKSLNPGVSNLKLQLDGALNAYVNGTYTEAGKAKAISASFNFKLTGLMIDRAADADITDGHATFTTKGTYEGKTWNYSGTISFVGNHKAQFSINGKKFTINIKTGQVL</sequence>
<dbReference type="AlphaFoldDB" id="A0A5B8VVH4"/>
<dbReference type="OrthoDB" id="797125at2"/>
<name>A0A5B8VVH4_9SPHI</name>
<reference evidence="1 2" key="1">
    <citation type="journal article" date="2013" name="J. Microbiol.">
        <title>Mucilaginibacter ginsenosidivorax sp. nov., with ginsenoside converting activity isolated from sediment.</title>
        <authorList>
            <person name="Kim J.K."/>
            <person name="Choi T.E."/>
            <person name="Liu Q.M."/>
            <person name="Park H.Y."/>
            <person name="Yi T.H."/>
            <person name="Yoon M.H."/>
            <person name="Kim S.C."/>
            <person name="Im W.T."/>
        </authorList>
    </citation>
    <scope>NUCLEOTIDE SEQUENCE [LARGE SCALE GENOMIC DNA]</scope>
    <source>
        <strain evidence="1 2">KHI28</strain>
    </source>
</reference>
<protein>
    <submittedName>
        <fullName evidence="1">Uncharacterized protein</fullName>
    </submittedName>
</protein>
<proteinExistence type="predicted"/>
<evidence type="ECO:0000313" key="2">
    <source>
        <dbReference type="Proteomes" id="UP000321362"/>
    </source>
</evidence>
<dbReference type="EMBL" id="CP042437">
    <property type="protein sequence ID" value="QEC75490.1"/>
    <property type="molecule type" value="Genomic_DNA"/>
</dbReference>
<dbReference type="RefSeq" id="WP_147052635.1">
    <property type="nucleotide sequence ID" value="NZ_CP042437.1"/>
</dbReference>